<dbReference type="InterPro" id="IPR002763">
    <property type="entry name" value="DUF72"/>
</dbReference>
<dbReference type="InterPro" id="IPR036520">
    <property type="entry name" value="UPF0759_sf"/>
</dbReference>
<evidence type="ECO:0000313" key="2">
    <source>
        <dbReference type="Proteomes" id="UP001183420"/>
    </source>
</evidence>
<evidence type="ECO:0000313" key="1">
    <source>
        <dbReference type="EMBL" id="MDT0318701.1"/>
    </source>
</evidence>
<reference evidence="2" key="1">
    <citation type="submission" date="2023-07" db="EMBL/GenBank/DDBJ databases">
        <title>30 novel species of actinomycetes from the DSMZ collection.</title>
        <authorList>
            <person name="Nouioui I."/>
        </authorList>
    </citation>
    <scope>NUCLEOTIDE SEQUENCE [LARGE SCALE GENOMIC DNA]</scope>
    <source>
        <strain evidence="2">DSM 44918</strain>
    </source>
</reference>
<dbReference type="Gene3D" id="3.20.20.410">
    <property type="entry name" value="Protein of unknown function UPF0759"/>
    <property type="match status" value="1"/>
</dbReference>
<gene>
    <name evidence="1" type="ORF">RNC47_10170</name>
</gene>
<dbReference type="SUPFAM" id="SSF117396">
    <property type="entry name" value="TM1631-like"/>
    <property type="match status" value="1"/>
</dbReference>
<dbReference type="PANTHER" id="PTHR30348:SF4">
    <property type="entry name" value="DUF72 DOMAIN-CONTAINING PROTEIN"/>
    <property type="match status" value="1"/>
</dbReference>
<dbReference type="EMBL" id="JAVREM010000008">
    <property type="protein sequence ID" value="MDT0318701.1"/>
    <property type="molecule type" value="Genomic_DNA"/>
</dbReference>
<dbReference type="Proteomes" id="UP001183420">
    <property type="component" value="Unassembled WGS sequence"/>
</dbReference>
<accession>A0ABU2LM83</accession>
<protein>
    <submittedName>
        <fullName evidence="1">DUF72 domain-containing protein</fullName>
    </submittedName>
</protein>
<comment type="caution">
    <text evidence="1">The sequence shown here is derived from an EMBL/GenBank/DDBJ whole genome shotgun (WGS) entry which is preliminary data.</text>
</comment>
<proteinExistence type="predicted"/>
<dbReference type="PANTHER" id="PTHR30348">
    <property type="entry name" value="UNCHARACTERIZED PROTEIN YECE"/>
    <property type="match status" value="1"/>
</dbReference>
<sequence>MPLLIGTSGWQYRDWRGVLYPQGLPQRDWLTEYARRFATVENNNAFYRLPSRETFAAWRARTPPGFVMAVKASRYLTHMKRLRDPAEPVARLLDRAEPLGDRLGPVLLQLPSHLREDVASLDACLRRFPRAVRVAVEPRHPSWWGPERGLRAVLERREAALCWADRGSRPVTPLWRTADWGYLRFHGGLAQPPPRYGRRALDSWAARVTEAFPDDAADVYAYFNNDPGGAAVHDATTFRRITSRTPPPPG</sequence>
<organism evidence="1 2">
    <name type="scientific">Streptomyces millisiae</name>
    <dbReference type="NCBI Taxonomy" id="3075542"/>
    <lineage>
        <taxon>Bacteria</taxon>
        <taxon>Bacillati</taxon>
        <taxon>Actinomycetota</taxon>
        <taxon>Actinomycetes</taxon>
        <taxon>Kitasatosporales</taxon>
        <taxon>Streptomycetaceae</taxon>
        <taxon>Streptomyces</taxon>
    </lineage>
</organism>
<keyword evidence="2" id="KW-1185">Reference proteome</keyword>
<name>A0ABU2LM83_9ACTN</name>
<dbReference type="RefSeq" id="WP_311597542.1">
    <property type="nucleotide sequence ID" value="NZ_JAVREM010000008.1"/>
</dbReference>
<dbReference type="Pfam" id="PF01904">
    <property type="entry name" value="DUF72"/>
    <property type="match status" value="1"/>
</dbReference>